<dbReference type="Proteomes" id="UP000000599">
    <property type="component" value="Chromosome B"/>
</dbReference>
<dbReference type="Gene3D" id="3.40.1360.10">
    <property type="match status" value="1"/>
</dbReference>
<dbReference type="OMA" id="YICTMAN"/>
<dbReference type="GO" id="GO:0005524">
    <property type="term" value="F:ATP binding"/>
    <property type="evidence" value="ECO:0007669"/>
    <property type="project" value="InterPro"/>
</dbReference>
<dbReference type="PANTHER" id="PTHR10848:SF0">
    <property type="entry name" value="MEIOTIC RECOMBINATION PROTEIN SPO11"/>
    <property type="match status" value="1"/>
</dbReference>
<feature type="active site" description="O-(5'-phospho-DNA)-tyrosine intermediate" evidence="10">
    <location>
        <position position="90"/>
    </location>
</feature>
<comment type="similarity">
    <text evidence="3 10">Belongs to the TOP6A family.</text>
</comment>
<dbReference type="GO" id="GO:0000706">
    <property type="term" value="P:meiotic DNA double-strand break processing"/>
    <property type="evidence" value="ECO:0007669"/>
    <property type="project" value="TreeGrafter"/>
</dbReference>
<evidence type="ECO:0000256" key="8">
    <source>
        <dbReference type="ARBA" id="ARBA00023125"/>
    </source>
</evidence>
<keyword evidence="7 10" id="KW-0799">Topoisomerase</keyword>
<dbReference type="GeneID" id="2913469"/>
<name>Q6BWA4_DEBHA</name>
<sequence>MRYRSPLQKLIGVWNQIQSNIGGDIVFVFHKPYCRSRKRTFGGNSKSYEVGQLGGCELEARRFAAVIKVLKTMIVNLVQDRTTTKRDVYYQDVGLFQKSQPFANELIECIVGSLGMCAERDLKIFASQKGLMFGNMRFRRAGVAWDLDEPVLIPRTNDLEAMEPPKGIVVIEKEAIFKSFCKYIQNIDVNLIAVTGKGFPDNLTKRFVGNLGQLYPDVPILAFMDSDVYGLSICKNYKYAKNFDAMLCPSLTFAGVFLTEYASGWLDISVRDWRMMSNFIRDIKLLQRPVSEAKELDKWHRELTRGLVLFKKSEMNIVDSCPNEYILRKIKQHIQ</sequence>
<accession>Q6BWA4</accession>
<evidence type="ECO:0000313" key="13">
    <source>
        <dbReference type="EMBL" id="CAG85521.2"/>
    </source>
</evidence>
<evidence type="ECO:0000256" key="9">
    <source>
        <dbReference type="ARBA" id="ARBA00023235"/>
    </source>
</evidence>
<organism evidence="13 14">
    <name type="scientific">Debaryomyces hansenii (strain ATCC 36239 / CBS 767 / BCRC 21394 / JCM 1990 / NBRC 0083 / IGC 2968)</name>
    <name type="common">Yeast</name>
    <name type="synonym">Torulaspora hansenii</name>
    <dbReference type="NCBI Taxonomy" id="284592"/>
    <lineage>
        <taxon>Eukaryota</taxon>
        <taxon>Fungi</taxon>
        <taxon>Dikarya</taxon>
        <taxon>Ascomycota</taxon>
        <taxon>Saccharomycotina</taxon>
        <taxon>Pichiomycetes</taxon>
        <taxon>Debaryomycetaceae</taxon>
        <taxon>Debaryomyces</taxon>
    </lineage>
</organism>
<dbReference type="STRING" id="284592.Q6BWA4"/>
<dbReference type="InParanoid" id="Q6BWA4"/>
<dbReference type="PRINTS" id="PR01550">
    <property type="entry name" value="TOP6AFAMILY"/>
</dbReference>
<dbReference type="InterPro" id="IPR002815">
    <property type="entry name" value="Spo11/TopoVI_A"/>
</dbReference>
<dbReference type="VEuPathDB" id="FungiDB:DEHA2B13112g"/>
<dbReference type="InterPro" id="IPR013049">
    <property type="entry name" value="Spo11/TopoVI_A_N"/>
</dbReference>
<dbReference type="FunCoup" id="Q6BWA4">
    <property type="interactions" value="866"/>
</dbReference>
<dbReference type="PANTHER" id="PTHR10848">
    <property type="entry name" value="MEIOTIC RECOMBINATION PROTEIN SPO11"/>
    <property type="match status" value="1"/>
</dbReference>
<keyword evidence="8 10" id="KW-0238">DNA-binding</keyword>
<dbReference type="GO" id="GO:0046872">
    <property type="term" value="F:metal ion binding"/>
    <property type="evidence" value="ECO:0007669"/>
    <property type="project" value="UniProtKB-KW"/>
</dbReference>
<dbReference type="Pfam" id="PF21180">
    <property type="entry name" value="TOP6A-Spo11_Toprim"/>
    <property type="match status" value="1"/>
</dbReference>
<dbReference type="InterPro" id="IPR036078">
    <property type="entry name" value="Spo11/TopoVI_A_sf"/>
</dbReference>
<dbReference type="EC" id="5.6.2.2" evidence="4"/>
<evidence type="ECO:0000256" key="3">
    <source>
        <dbReference type="ARBA" id="ARBA00006559"/>
    </source>
</evidence>
<dbReference type="GO" id="GO:0007131">
    <property type="term" value="P:reciprocal meiotic recombination"/>
    <property type="evidence" value="ECO:0007669"/>
    <property type="project" value="TreeGrafter"/>
</dbReference>
<evidence type="ECO:0000256" key="6">
    <source>
        <dbReference type="ARBA" id="ARBA00022842"/>
    </source>
</evidence>
<dbReference type="Gene3D" id="1.10.10.10">
    <property type="entry name" value="Winged helix-like DNA-binding domain superfamily/Winged helix DNA-binding domain"/>
    <property type="match status" value="1"/>
</dbReference>
<evidence type="ECO:0000256" key="4">
    <source>
        <dbReference type="ARBA" id="ARBA00012895"/>
    </source>
</evidence>
<dbReference type="GO" id="GO:0003677">
    <property type="term" value="F:DNA binding"/>
    <property type="evidence" value="ECO:0007669"/>
    <property type="project" value="UniProtKB-UniRule"/>
</dbReference>
<dbReference type="EMBL" id="CR382134">
    <property type="protein sequence ID" value="CAG85521.2"/>
    <property type="molecule type" value="Genomic_DNA"/>
</dbReference>
<dbReference type="OrthoDB" id="5377392at2759"/>
<protein>
    <recommendedName>
        <fullName evidence="4">DNA topoisomerase (ATP-hydrolyzing)</fullName>
        <ecNumber evidence="4">5.6.2.2</ecNumber>
    </recommendedName>
</protein>
<evidence type="ECO:0000256" key="1">
    <source>
        <dbReference type="ARBA" id="ARBA00000185"/>
    </source>
</evidence>
<dbReference type="KEGG" id="dha:DEHA2B13112g"/>
<dbReference type="SUPFAM" id="SSF56726">
    <property type="entry name" value="DNA topoisomerase IV, alpha subunit"/>
    <property type="match status" value="1"/>
</dbReference>
<evidence type="ECO:0000256" key="7">
    <source>
        <dbReference type="ARBA" id="ARBA00023029"/>
    </source>
</evidence>
<dbReference type="eggNOG" id="KOG2795">
    <property type="taxonomic scope" value="Eukaryota"/>
</dbReference>
<dbReference type="InterPro" id="IPR036388">
    <property type="entry name" value="WH-like_DNA-bd_sf"/>
</dbReference>
<comment type="cofactor">
    <cofactor evidence="2">
        <name>Mg(2+)</name>
        <dbReference type="ChEBI" id="CHEBI:18420"/>
    </cofactor>
</comment>
<dbReference type="PROSITE" id="PS52041">
    <property type="entry name" value="TOPO_IIB"/>
    <property type="match status" value="1"/>
</dbReference>
<dbReference type="Pfam" id="PF04406">
    <property type="entry name" value="TP6A_N"/>
    <property type="match status" value="1"/>
</dbReference>
<dbReference type="GO" id="GO:0000228">
    <property type="term" value="C:nuclear chromosome"/>
    <property type="evidence" value="ECO:0007669"/>
    <property type="project" value="TreeGrafter"/>
</dbReference>
<keyword evidence="5" id="KW-0479">Metal-binding</keyword>
<proteinExistence type="inferred from homology"/>
<evidence type="ECO:0000256" key="2">
    <source>
        <dbReference type="ARBA" id="ARBA00001946"/>
    </source>
</evidence>
<reference evidence="13 14" key="1">
    <citation type="journal article" date="2004" name="Nature">
        <title>Genome evolution in yeasts.</title>
        <authorList>
            <consortium name="Genolevures"/>
            <person name="Dujon B."/>
            <person name="Sherman D."/>
            <person name="Fischer G."/>
            <person name="Durrens P."/>
            <person name="Casaregola S."/>
            <person name="Lafontaine I."/>
            <person name="de Montigny J."/>
            <person name="Marck C."/>
            <person name="Neuveglise C."/>
            <person name="Talla E."/>
            <person name="Goffard N."/>
            <person name="Frangeul L."/>
            <person name="Aigle M."/>
            <person name="Anthouard V."/>
            <person name="Babour A."/>
            <person name="Barbe V."/>
            <person name="Barnay S."/>
            <person name="Blanchin S."/>
            <person name="Beckerich J.M."/>
            <person name="Beyne E."/>
            <person name="Bleykasten C."/>
            <person name="Boisrame A."/>
            <person name="Boyer J."/>
            <person name="Cattolico L."/>
            <person name="Confanioleri F."/>
            <person name="de Daruvar A."/>
            <person name="Despons L."/>
            <person name="Fabre E."/>
            <person name="Fairhead C."/>
            <person name="Ferry-Dumazet H."/>
            <person name="Groppi A."/>
            <person name="Hantraye F."/>
            <person name="Hennequin C."/>
            <person name="Jauniaux N."/>
            <person name="Joyet P."/>
            <person name="Kachouri R."/>
            <person name="Kerrest A."/>
            <person name="Koszul R."/>
            <person name="Lemaire M."/>
            <person name="Lesur I."/>
            <person name="Ma L."/>
            <person name="Muller H."/>
            <person name="Nicaud J.M."/>
            <person name="Nikolski M."/>
            <person name="Oztas S."/>
            <person name="Ozier-Kalogeropoulos O."/>
            <person name="Pellenz S."/>
            <person name="Potier S."/>
            <person name="Richard G.F."/>
            <person name="Straub M.L."/>
            <person name="Suleau A."/>
            <person name="Swennene D."/>
            <person name="Tekaia F."/>
            <person name="Wesolowski-Louvel M."/>
            <person name="Westhof E."/>
            <person name="Wirth B."/>
            <person name="Zeniou-Meyer M."/>
            <person name="Zivanovic I."/>
            <person name="Bolotin-Fukuhara M."/>
            <person name="Thierry A."/>
            <person name="Bouchier C."/>
            <person name="Caudron B."/>
            <person name="Scarpelli C."/>
            <person name="Gaillardin C."/>
            <person name="Weissenbach J."/>
            <person name="Wincker P."/>
            <person name="Souciet J.L."/>
        </authorList>
    </citation>
    <scope>NUCLEOTIDE SEQUENCE [LARGE SCALE GENOMIC DNA]</scope>
    <source>
        <strain evidence="14">ATCC 36239 / CBS 767 / BCRC 21394 / JCM 1990 / NBRC 0083 / IGC 2968</strain>
    </source>
</reference>
<evidence type="ECO:0000256" key="5">
    <source>
        <dbReference type="ARBA" id="ARBA00022723"/>
    </source>
</evidence>
<feature type="domain" description="Topoisomerase 6 subunit A/Spo11 TOPRIM" evidence="12">
    <location>
        <begin position="168"/>
        <end position="326"/>
    </location>
</feature>
<dbReference type="GO" id="GO:0042138">
    <property type="term" value="P:meiotic DNA double-strand break formation"/>
    <property type="evidence" value="ECO:0007669"/>
    <property type="project" value="TreeGrafter"/>
</dbReference>
<evidence type="ECO:0000256" key="10">
    <source>
        <dbReference type="PROSITE-ProRule" id="PRU01385"/>
    </source>
</evidence>
<dbReference type="InterPro" id="IPR034136">
    <property type="entry name" value="TOPRIM_Topo6A/Spo11"/>
</dbReference>
<keyword evidence="6" id="KW-0460">Magnesium</keyword>
<evidence type="ECO:0000259" key="11">
    <source>
        <dbReference type="Pfam" id="PF04406"/>
    </source>
</evidence>
<dbReference type="RefSeq" id="XP_457515.2">
    <property type="nucleotide sequence ID" value="XM_457515.1"/>
</dbReference>
<evidence type="ECO:0000259" key="12">
    <source>
        <dbReference type="Pfam" id="PF21180"/>
    </source>
</evidence>
<gene>
    <name evidence="13" type="ordered locus">DEHA2B13112g</name>
</gene>
<keyword evidence="9 10" id="KW-0413">Isomerase</keyword>
<comment type="catalytic activity">
    <reaction evidence="1 10">
        <text>ATP-dependent breakage, passage and rejoining of double-stranded DNA.</text>
        <dbReference type="EC" id="5.6.2.2"/>
    </reaction>
</comment>
<evidence type="ECO:0000313" key="14">
    <source>
        <dbReference type="Proteomes" id="UP000000599"/>
    </source>
</evidence>
<dbReference type="CDD" id="cd00223">
    <property type="entry name" value="TOPRIM_TopoIIB_SPO"/>
    <property type="match status" value="1"/>
</dbReference>
<dbReference type="HOGENOM" id="CLU_037229_2_0_1"/>
<keyword evidence="14" id="KW-1185">Reference proteome</keyword>
<dbReference type="AlphaFoldDB" id="Q6BWA4"/>
<dbReference type="GO" id="GO:0003918">
    <property type="term" value="F:DNA topoisomerase type II (double strand cut, ATP-hydrolyzing) activity"/>
    <property type="evidence" value="ECO:0007669"/>
    <property type="project" value="UniProtKB-UniRule"/>
</dbReference>
<feature type="domain" description="Spo11/DNA topoisomerase VI subunit A N-terminal" evidence="11">
    <location>
        <begin position="61"/>
        <end position="116"/>
    </location>
</feature>